<dbReference type="InterPro" id="IPR020094">
    <property type="entry name" value="TruA/RsuA/RluB/E/F_N"/>
</dbReference>
<accession>A0A168T8B0</accession>
<keyword evidence="2 4" id="KW-0819">tRNA processing</keyword>
<dbReference type="GO" id="GO:0003723">
    <property type="term" value="F:RNA binding"/>
    <property type="evidence" value="ECO:0007669"/>
    <property type="project" value="InterPro"/>
</dbReference>
<dbReference type="OMA" id="DIRIVAW"/>
<proteinExistence type="inferred from homology"/>
<dbReference type="Proteomes" id="UP000078561">
    <property type="component" value="Unassembled WGS sequence"/>
</dbReference>
<keyword evidence="3 4" id="KW-0413">Isomerase</keyword>
<reference evidence="7" key="1">
    <citation type="submission" date="2016-04" db="EMBL/GenBank/DDBJ databases">
        <authorList>
            <person name="Evans L.H."/>
            <person name="Alamgir A."/>
            <person name="Owens N."/>
            <person name="Weber N.D."/>
            <person name="Virtaneva K."/>
            <person name="Barbian K."/>
            <person name="Babar A."/>
            <person name="Rosenke K."/>
        </authorList>
    </citation>
    <scope>NUCLEOTIDE SEQUENCE [LARGE SCALE GENOMIC DNA]</scope>
    <source>
        <strain evidence="7">CBS 101.48</strain>
    </source>
</reference>
<evidence type="ECO:0000259" key="6">
    <source>
        <dbReference type="Pfam" id="PF01416"/>
    </source>
</evidence>
<evidence type="ECO:0000256" key="5">
    <source>
        <dbReference type="SAM" id="MobiDB-lite"/>
    </source>
</evidence>
<comment type="catalytic activity">
    <reaction evidence="4">
        <text>uridine(38/39/40) in tRNA = pseudouridine(38/39/40) in tRNA</text>
        <dbReference type="Rhea" id="RHEA:22376"/>
        <dbReference type="Rhea" id="RHEA-COMP:10085"/>
        <dbReference type="Rhea" id="RHEA-COMP:10087"/>
        <dbReference type="ChEBI" id="CHEBI:65314"/>
        <dbReference type="ChEBI" id="CHEBI:65315"/>
        <dbReference type="EC" id="5.4.99.12"/>
    </reaction>
</comment>
<dbReference type="GO" id="GO:1990481">
    <property type="term" value="P:mRNA pseudouridine synthesis"/>
    <property type="evidence" value="ECO:0007669"/>
    <property type="project" value="TreeGrafter"/>
</dbReference>
<dbReference type="HAMAP" id="MF_00171">
    <property type="entry name" value="TruA"/>
    <property type="match status" value="1"/>
</dbReference>
<evidence type="ECO:0000256" key="2">
    <source>
        <dbReference type="ARBA" id="ARBA00022694"/>
    </source>
</evidence>
<evidence type="ECO:0000256" key="3">
    <source>
        <dbReference type="ARBA" id="ARBA00023235"/>
    </source>
</evidence>
<dbReference type="GO" id="GO:0005737">
    <property type="term" value="C:cytoplasm"/>
    <property type="evidence" value="ECO:0007669"/>
    <property type="project" value="TreeGrafter"/>
</dbReference>
<dbReference type="SUPFAM" id="SSF55120">
    <property type="entry name" value="Pseudouridine synthase"/>
    <property type="match status" value="1"/>
</dbReference>
<dbReference type="InterPro" id="IPR020095">
    <property type="entry name" value="PsdUridine_synth_TruA_C"/>
</dbReference>
<dbReference type="GO" id="GO:0031119">
    <property type="term" value="P:tRNA pseudouridine synthesis"/>
    <property type="evidence" value="ECO:0007669"/>
    <property type="project" value="TreeGrafter"/>
</dbReference>
<dbReference type="NCBIfam" id="TIGR00071">
    <property type="entry name" value="hisT_truA"/>
    <property type="match status" value="1"/>
</dbReference>
<dbReference type="Gene3D" id="3.30.70.580">
    <property type="entry name" value="Pseudouridine synthase I, catalytic domain, N-terminal subdomain"/>
    <property type="match status" value="1"/>
</dbReference>
<evidence type="ECO:0000313" key="8">
    <source>
        <dbReference type="Proteomes" id="UP000078561"/>
    </source>
</evidence>
<feature type="compositionally biased region" description="Basic residues" evidence="5">
    <location>
        <begin position="392"/>
        <end position="404"/>
    </location>
</feature>
<dbReference type="EC" id="5.4.99.12" evidence="4"/>
<dbReference type="GO" id="GO:0160147">
    <property type="term" value="F:tRNA pseudouridine(38-40) synthase activity"/>
    <property type="evidence" value="ECO:0007669"/>
    <property type="project" value="UniProtKB-EC"/>
</dbReference>
<dbReference type="PANTHER" id="PTHR11142">
    <property type="entry name" value="PSEUDOURIDYLATE SYNTHASE"/>
    <property type="match status" value="1"/>
</dbReference>
<dbReference type="InterPro" id="IPR001406">
    <property type="entry name" value="PsdUridine_synth_TruA"/>
</dbReference>
<dbReference type="InParanoid" id="A0A168T8B0"/>
<feature type="compositionally biased region" description="Polar residues" evidence="5">
    <location>
        <begin position="405"/>
        <end position="416"/>
    </location>
</feature>
<dbReference type="OrthoDB" id="25767at2759"/>
<dbReference type="AlphaFoldDB" id="A0A168T8B0"/>
<sequence>MSFSRWFLSKIKSRWSPSKPPLDYDQWSRQALIDRLRLLDNHQSPSPPPLPPTKRPFTITDYPRHRIALKVAYQGWNYLGFAAQKDTTQTVEHQLFEALDHCKLISPGVDNDYSRCGRTDKGVSGLGQVIALNVRRYNTPIMPYVETLNRVLPQDIRIVAWSPVAPTFNARFDCVSRTYRYMFLRDTLDLDAMRLAASHLIGIHDFRNFCKLDPSKQTNHTRHILSIDIVPCSSKHQYEVVIKGKAFLWHQVRYIMSILFLVGQGHEPASIVPELLNINHVSARPDYPLASALPLLLHHCEFSPGALNWQQSQARPYRLHQHWHDLGYEHDVRAWHYHACLQDQDQDQQQDQQQASVQPASTVTLGAGRYIRTTKYRPLLTRARAESEQLKRQKYHAKLARKNKTTSLVYTPSSSQ</sequence>
<feature type="domain" description="Pseudouridine synthase I TruA alpha/beta" evidence="6">
    <location>
        <begin position="196"/>
        <end position="302"/>
    </location>
</feature>
<dbReference type="PANTHER" id="PTHR11142:SF5">
    <property type="entry name" value="TRNA PSEUDOURIDINE(38_39) SYNTHASE"/>
    <property type="match status" value="1"/>
</dbReference>
<comment type="similarity">
    <text evidence="1 4">Belongs to the tRNA pseudouridine synthase TruA family.</text>
</comment>
<organism evidence="7">
    <name type="scientific">Absidia glauca</name>
    <name type="common">Pin mould</name>
    <dbReference type="NCBI Taxonomy" id="4829"/>
    <lineage>
        <taxon>Eukaryota</taxon>
        <taxon>Fungi</taxon>
        <taxon>Fungi incertae sedis</taxon>
        <taxon>Mucoromycota</taxon>
        <taxon>Mucoromycotina</taxon>
        <taxon>Mucoromycetes</taxon>
        <taxon>Mucorales</taxon>
        <taxon>Cunninghamellaceae</taxon>
        <taxon>Absidia</taxon>
    </lineage>
</organism>
<evidence type="ECO:0000256" key="1">
    <source>
        <dbReference type="ARBA" id="ARBA00009375"/>
    </source>
</evidence>
<keyword evidence="8" id="KW-1185">Reference proteome</keyword>
<feature type="region of interest" description="Disordered" evidence="5">
    <location>
        <begin position="385"/>
        <end position="416"/>
    </location>
</feature>
<dbReference type="InterPro" id="IPR020103">
    <property type="entry name" value="PsdUridine_synth_cat_dom_sf"/>
</dbReference>
<dbReference type="Gene3D" id="3.30.70.660">
    <property type="entry name" value="Pseudouridine synthase I, catalytic domain, C-terminal subdomain"/>
    <property type="match status" value="1"/>
</dbReference>
<dbReference type="InterPro" id="IPR020097">
    <property type="entry name" value="PsdUridine_synth_TruA_a/b_dom"/>
</dbReference>
<dbReference type="FunCoup" id="A0A168T8B0">
    <property type="interactions" value="643"/>
</dbReference>
<dbReference type="STRING" id="4829.A0A168T8B0"/>
<dbReference type="Pfam" id="PF01416">
    <property type="entry name" value="PseudoU_synth_1"/>
    <property type="match status" value="1"/>
</dbReference>
<dbReference type="GO" id="GO:0005634">
    <property type="term" value="C:nucleus"/>
    <property type="evidence" value="ECO:0007669"/>
    <property type="project" value="TreeGrafter"/>
</dbReference>
<dbReference type="EMBL" id="LT555164">
    <property type="protein sequence ID" value="SAM09648.1"/>
    <property type="molecule type" value="Genomic_DNA"/>
</dbReference>
<evidence type="ECO:0000256" key="4">
    <source>
        <dbReference type="RuleBase" id="RU003792"/>
    </source>
</evidence>
<evidence type="ECO:0000313" key="7">
    <source>
        <dbReference type="EMBL" id="SAM09648.1"/>
    </source>
</evidence>
<gene>
    <name evidence="7" type="primary">ABSGL_15349.1 scaffold 16604</name>
</gene>
<name>A0A168T8B0_ABSGL</name>
<protein>
    <recommendedName>
        <fullName evidence="4">tRNA pseudouridine synthase</fullName>
        <ecNumber evidence="4">5.4.99.12</ecNumber>
    </recommendedName>
</protein>